<keyword evidence="3" id="KW-1185">Reference proteome</keyword>
<organism evidence="2 3">
    <name type="scientific">Protea cynaroides</name>
    <dbReference type="NCBI Taxonomy" id="273540"/>
    <lineage>
        <taxon>Eukaryota</taxon>
        <taxon>Viridiplantae</taxon>
        <taxon>Streptophyta</taxon>
        <taxon>Embryophyta</taxon>
        <taxon>Tracheophyta</taxon>
        <taxon>Spermatophyta</taxon>
        <taxon>Magnoliopsida</taxon>
        <taxon>Proteales</taxon>
        <taxon>Proteaceae</taxon>
        <taxon>Protea</taxon>
    </lineage>
</organism>
<evidence type="ECO:0000313" key="3">
    <source>
        <dbReference type="Proteomes" id="UP001141806"/>
    </source>
</evidence>
<dbReference type="Proteomes" id="UP001141806">
    <property type="component" value="Unassembled WGS sequence"/>
</dbReference>
<sequence length="168" mass="18029">MSLKHKHFLRHDGRQSVVAGFSLMPKMMPPVIRIPNLGLLAETRDSDLIFSAVACKIAGDANNQPSSSMIFNSHDAMVLIPGDKHGATENNGGKTMKCPFKRSRWLVKDKRKTTDLKTQHLECNPSMTTYGISTGLPPVASVPMPPVSSVPVSPASSSPVPPESAVAV</sequence>
<dbReference type="EMBL" id="JAMYWD010000004">
    <property type="protein sequence ID" value="KAJ4973518.1"/>
    <property type="molecule type" value="Genomic_DNA"/>
</dbReference>
<gene>
    <name evidence="2" type="ORF">NE237_006692</name>
</gene>
<proteinExistence type="predicted"/>
<dbReference type="AlphaFoldDB" id="A0A9Q0KMR8"/>
<name>A0A9Q0KMR8_9MAGN</name>
<comment type="caution">
    <text evidence="2">The sequence shown here is derived from an EMBL/GenBank/DDBJ whole genome shotgun (WGS) entry which is preliminary data.</text>
</comment>
<reference evidence="2" key="1">
    <citation type="journal article" date="2023" name="Plant J.">
        <title>The genome of the king protea, Protea cynaroides.</title>
        <authorList>
            <person name="Chang J."/>
            <person name="Duong T.A."/>
            <person name="Schoeman C."/>
            <person name="Ma X."/>
            <person name="Roodt D."/>
            <person name="Barker N."/>
            <person name="Li Z."/>
            <person name="Van de Peer Y."/>
            <person name="Mizrachi E."/>
        </authorList>
    </citation>
    <scope>NUCLEOTIDE SEQUENCE</scope>
    <source>
        <tissue evidence="2">Young leaves</tissue>
    </source>
</reference>
<accession>A0A9Q0KMR8</accession>
<evidence type="ECO:0000256" key="1">
    <source>
        <dbReference type="SAM" id="MobiDB-lite"/>
    </source>
</evidence>
<feature type="region of interest" description="Disordered" evidence="1">
    <location>
        <begin position="141"/>
        <end position="168"/>
    </location>
</feature>
<feature type="compositionally biased region" description="Low complexity" evidence="1">
    <location>
        <begin position="149"/>
        <end position="168"/>
    </location>
</feature>
<protein>
    <submittedName>
        <fullName evidence="2">Uncharacterized protein</fullName>
    </submittedName>
</protein>
<evidence type="ECO:0000313" key="2">
    <source>
        <dbReference type="EMBL" id="KAJ4973518.1"/>
    </source>
</evidence>